<sequence length="241" mass="25935">MPSGTIATLTFGLHPGRNLRCSLHNGIPEDACRAMAERALNYDARDVESAAFGRFAIMDAGRVVSLQHIAVAGNIALARSARWEAHAQAQAQAQGSFEQGGGGANSNNRRGIGQETVICSAGTSHAGYALRDYGFFDVASASETEKKQKEKQQDAMAKASSFTILAIGFDCKDDAEYDKFLADMNLADGQPNMGQYFGRPRSKQELAGLLKSFKVSQNEVDMHGSSLEHAIITRIATKFVV</sequence>
<name>A0A7S0B3E1_9STRA</name>
<feature type="region of interest" description="Disordered" evidence="1">
    <location>
        <begin position="89"/>
        <end position="109"/>
    </location>
</feature>
<reference evidence="2" key="1">
    <citation type="submission" date="2021-01" db="EMBL/GenBank/DDBJ databases">
        <authorList>
            <person name="Corre E."/>
            <person name="Pelletier E."/>
            <person name="Niang G."/>
            <person name="Scheremetjew M."/>
            <person name="Finn R."/>
            <person name="Kale V."/>
            <person name="Holt S."/>
            <person name="Cochrane G."/>
            <person name="Meng A."/>
            <person name="Brown T."/>
            <person name="Cohen L."/>
        </authorList>
    </citation>
    <scope>NUCLEOTIDE SEQUENCE</scope>
    <source>
        <strain evidence="2">CCMP3303</strain>
    </source>
</reference>
<protein>
    <submittedName>
        <fullName evidence="2">Uncharacterized protein</fullName>
    </submittedName>
</protein>
<evidence type="ECO:0000313" key="2">
    <source>
        <dbReference type="EMBL" id="CAD8381773.1"/>
    </source>
</evidence>
<proteinExistence type="predicted"/>
<evidence type="ECO:0000256" key="1">
    <source>
        <dbReference type="SAM" id="MobiDB-lite"/>
    </source>
</evidence>
<gene>
    <name evidence="2" type="ORF">MPOL1434_LOCUS11704</name>
</gene>
<dbReference type="AlphaFoldDB" id="A0A7S0B3E1"/>
<dbReference type="EMBL" id="HBEJ01020082">
    <property type="protein sequence ID" value="CAD8381773.1"/>
    <property type="molecule type" value="Transcribed_RNA"/>
</dbReference>
<organism evidence="2">
    <name type="scientific">Minutocellus polymorphus</name>
    <dbReference type="NCBI Taxonomy" id="265543"/>
    <lineage>
        <taxon>Eukaryota</taxon>
        <taxon>Sar</taxon>
        <taxon>Stramenopiles</taxon>
        <taxon>Ochrophyta</taxon>
        <taxon>Bacillariophyta</taxon>
        <taxon>Mediophyceae</taxon>
        <taxon>Cymatosirophycidae</taxon>
        <taxon>Cymatosirales</taxon>
        <taxon>Cymatosiraceae</taxon>
        <taxon>Minutocellus</taxon>
    </lineage>
</organism>
<accession>A0A7S0B3E1</accession>